<gene>
    <name evidence="8" type="ORF">FOY51_14985</name>
</gene>
<comment type="pathway">
    <text evidence="2">Isoprenoid biosynthesis.</text>
</comment>
<dbReference type="InterPro" id="IPR033749">
    <property type="entry name" value="Polyprenyl_synt_CS"/>
</dbReference>
<dbReference type="PROSITE" id="PS00723">
    <property type="entry name" value="POLYPRENYL_SYNTHASE_1"/>
    <property type="match status" value="1"/>
</dbReference>
<evidence type="ECO:0000256" key="3">
    <source>
        <dbReference type="ARBA" id="ARBA00006706"/>
    </source>
</evidence>
<dbReference type="EMBL" id="VLNY01000006">
    <property type="protein sequence ID" value="KAA0022398.1"/>
    <property type="molecule type" value="Genomic_DNA"/>
</dbReference>
<evidence type="ECO:0000256" key="4">
    <source>
        <dbReference type="ARBA" id="ARBA00022679"/>
    </source>
</evidence>
<dbReference type="PROSITE" id="PS00444">
    <property type="entry name" value="POLYPRENYL_SYNTHASE_2"/>
    <property type="match status" value="1"/>
</dbReference>
<dbReference type="SFLD" id="SFLDS00005">
    <property type="entry name" value="Isoprenoid_Synthase_Type_I"/>
    <property type="match status" value="1"/>
</dbReference>
<dbReference type="GO" id="GO:0046872">
    <property type="term" value="F:metal ion binding"/>
    <property type="evidence" value="ECO:0007669"/>
    <property type="project" value="UniProtKB-KW"/>
</dbReference>
<organism evidence="8 9">
    <name type="scientific">Antrihabitans cavernicola</name>
    <dbReference type="NCBI Taxonomy" id="2495913"/>
    <lineage>
        <taxon>Bacteria</taxon>
        <taxon>Bacillati</taxon>
        <taxon>Actinomycetota</taxon>
        <taxon>Actinomycetes</taxon>
        <taxon>Mycobacteriales</taxon>
        <taxon>Nocardiaceae</taxon>
        <taxon>Antrihabitans</taxon>
    </lineage>
</organism>
<dbReference type="OrthoDB" id="4497239at2"/>
<dbReference type="Pfam" id="PF00348">
    <property type="entry name" value="polyprenyl_synt"/>
    <property type="match status" value="1"/>
</dbReference>
<evidence type="ECO:0000313" key="9">
    <source>
        <dbReference type="Proteomes" id="UP000322244"/>
    </source>
</evidence>
<proteinExistence type="inferred from homology"/>
<evidence type="ECO:0000256" key="2">
    <source>
        <dbReference type="ARBA" id="ARBA00005128"/>
    </source>
</evidence>
<dbReference type="SUPFAM" id="SSF48576">
    <property type="entry name" value="Terpenoid synthases"/>
    <property type="match status" value="1"/>
</dbReference>
<dbReference type="AlphaFoldDB" id="A0A5A7S8B2"/>
<reference evidence="8 9" key="1">
    <citation type="submission" date="2019-07" db="EMBL/GenBank/DDBJ databases">
        <title>Rhodococcus cavernicolus sp. nov., isolated from a cave.</title>
        <authorList>
            <person name="Lee S.D."/>
        </authorList>
    </citation>
    <scope>NUCLEOTIDE SEQUENCE [LARGE SCALE GENOMIC DNA]</scope>
    <source>
        <strain evidence="8 9">C1-24</strain>
    </source>
</reference>
<keyword evidence="5" id="KW-0479">Metal-binding</keyword>
<keyword evidence="9" id="KW-1185">Reference proteome</keyword>
<comment type="similarity">
    <text evidence="3 7">Belongs to the FPP/GGPP synthase family.</text>
</comment>
<evidence type="ECO:0000256" key="5">
    <source>
        <dbReference type="ARBA" id="ARBA00022723"/>
    </source>
</evidence>
<dbReference type="SFLD" id="SFLDG01017">
    <property type="entry name" value="Polyprenyl_Transferase_Like"/>
    <property type="match status" value="1"/>
</dbReference>
<dbReference type="CDD" id="cd00685">
    <property type="entry name" value="Trans_IPPS_HT"/>
    <property type="match status" value="1"/>
</dbReference>
<dbReference type="Gene3D" id="1.10.600.10">
    <property type="entry name" value="Farnesyl Diphosphate Synthase"/>
    <property type="match status" value="1"/>
</dbReference>
<dbReference type="InterPro" id="IPR000092">
    <property type="entry name" value="Polyprenyl_synt"/>
</dbReference>
<accession>A0A5A7S8B2</accession>
<name>A0A5A7S8B2_9NOCA</name>
<protein>
    <submittedName>
        <fullName evidence="8">Polyprenyl synthetase family protein</fullName>
    </submittedName>
</protein>
<dbReference type="Proteomes" id="UP000322244">
    <property type="component" value="Unassembled WGS sequence"/>
</dbReference>
<evidence type="ECO:0000256" key="7">
    <source>
        <dbReference type="RuleBase" id="RU004466"/>
    </source>
</evidence>
<keyword evidence="4 7" id="KW-0808">Transferase</keyword>
<evidence type="ECO:0000313" key="8">
    <source>
        <dbReference type="EMBL" id="KAA0022398.1"/>
    </source>
</evidence>
<dbReference type="PANTHER" id="PTHR12001">
    <property type="entry name" value="GERANYLGERANYL PYROPHOSPHATE SYNTHASE"/>
    <property type="match status" value="1"/>
</dbReference>
<evidence type="ECO:0000256" key="1">
    <source>
        <dbReference type="ARBA" id="ARBA00001946"/>
    </source>
</evidence>
<dbReference type="InterPro" id="IPR008949">
    <property type="entry name" value="Isoprenoid_synthase_dom_sf"/>
</dbReference>
<evidence type="ECO:0000256" key="6">
    <source>
        <dbReference type="ARBA" id="ARBA00022842"/>
    </source>
</evidence>
<sequence>MHRITAAVAPPSPDGRGKDAEFAASVTEVLDHFFASRDGELSRLGDVYVNAVRELRSFVLRGGKRIRPTFAWLGWLGAGGDETGSQADSVLRACAAWEFIQACALIHDDVMDASCTRRGEPSVHTRFADVHRRASWRNDPAKFGESVAILLGDLALCWADDLFHEAGLRSDQVARATHVWSAMRTELIGGQLLDVVGEASADESMETAIRIDRYKTAAYTVEQPLHFGAALAGADPRQIRAFRAFGRDIGVAFQLRDDLLGVFGDPAVTGKPVGDDLRQGKRTVLLAVALRTADAENPSAAGLLRDKIGTELSDNDIADLREAVHELGAADDIEARIDVLRQGAFSALDAAPIDPGIRDRLHGMAWSATRRSL</sequence>
<keyword evidence="6" id="KW-0460">Magnesium</keyword>
<dbReference type="PANTHER" id="PTHR12001:SF85">
    <property type="entry name" value="SHORT CHAIN ISOPRENYL DIPHOSPHATE SYNTHASE"/>
    <property type="match status" value="1"/>
</dbReference>
<dbReference type="GO" id="GO:0004659">
    <property type="term" value="F:prenyltransferase activity"/>
    <property type="evidence" value="ECO:0007669"/>
    <property type="project" value="InterPro"/>
</dbReference>
<comment type="cofactor">
    <cofactor evidence="1">
        <name>Mg(2+)</name>
        <dbReference type="ChEBI" id="CHEBI:18420"/>
    </cofactor>
</comment>
<dbReference type="GO" id="GO:0008299">
    <property type="term" value="P:isoprenoid biosynthetic process"/>
    <property type="evidence" value="ECO:0007669"/>
    <property type="project" value="InterPro"/>
</dbReference>
<comment type="caution">
    <text evidence="8">The sequence shown here is derived from an EMBL/GenBank/DDBJ whole genome shotgun (WGS) entry which is preliminary data.</text>
</comment>